<sequence>MLFFKNQPSRDELSGVAYKKILIPVDFSSHSEVAAKHGIALAERYRAGVYFLHIGDNGQRSAYALSRFVKGLHAPHPAAIKKLVAQGSPAAAILAVAKKLQTDMIVMGSRGATGLKHLVQGSVAEKVLRESACPVLIIKKRKQTAFDGYVLPQIRHMEEPFHLDKILVPLDFSAASKFALKHAVVLASAYNATIYTLTVFDKKFKEYTGDHERHTSVVIRGEKIRLWKEFPELLQTLNCGFPHNRVKRILLSGDPATKIESVAQKKEIDLVVMGTTGRSGLEHLLLGSVAEKILRSVDCSVMTIRANHV</sequence>
<dbReference type="Pfam" id="PF00582">
    <property type="entry name" value="Usp"/>
    <property type="match status" value="2"/>
</dbReference>
<dbReference type="Proteomes" id="UP000649604">
    <property type="component" value="Unassembled WGS sequence"/>
</dbReference>
<reference evidence="3" key="1">
    <citation type="submission" date="2019-11" db="EMBL/GenBank/DDBJ databases">
        <title>Microbial mats filling the niche in hypersaline microbial mats.</title>
        <authorList>
            <person name="Wong H.L."/>
            <person name="Macleod F.I."/>
            <person name="White R.A. III"/>
            <person name="Burns B.P."/>
        </authorList>
    </citation>
    <scope>NUCLEOTIDE SEQUENCE</scope>
    <source>
        <strain evidence="3">Rbin_158</strain>
    </source>
</reference>
<dbReference type="Gene3D" id="3.40.50.620">
    <property type="entry name" value="HUPs"/>
    <property type="match status" value="2"/>
</dbReference>
<gene>
    <name evidence="3" type="ORF">GF339_08585</name>
</gene>
<dbReference type="InterPro" id="IPR014729">
    <property type="entry name" value="Rossmann-like_a/b/a_fold"/>
</dbReference>
<evidence type="ECO:0000313" key="4">
    <source>
        <dbReference type="Proteomes" id="UP000649604"/>
    </source>
</evidence>
<name>A0A9D5JVU0_9BACT</name>
<dbReference type="InterPro" id="IPR006015">
    <property type="entry name" value="Universal_stress_UspA"/>
</dbReference>
<dbReference type="SUPFAM" id="SSF52402">
    <property type="entry name" value="Adenine nucleotide alpha hydrolases-like"/>
    <property type="match status" value="2"/>
</dbReference>
<dbReference type="PRINTS" id="PR01438">
    <property type="entry name" value="UNVRSLSTRESS"/>
</dbReference>
<proteinExistence type="inferred from homology"/>
<accession>A0A9D5JVU0</accession>
<evidence type="ECO:0000313" key="3">
    <source>
        <dbReference type="EMBL" id="MBD3324626.1"/>
    </source>
</evidence>
<comment type="similarity">
    <text evidence="1">Belongs to the universal stress protein A family.</text>
</comment>
<feature type="domain" description="UspA" evidence="2">
    <location>
        <begin position="18"/>
        <end position="139"/>
    </location>
</feature>
<dbReference type="PANTHER" id="PTHR46268:SF6">
    <property type="entry name" value="UNIVERSAL STRESS PROTEIN UP12"/>
    <property type="match status" value="1"/>
</dbReference>
<dbReference type="EMBL" id="WJJP01000267">
    <property type="protein sequence ID" value="MBD3324626.1"/>
    <property type="molecule type" value="Genomic_DNA"/>
</dbReference>
<evidence type="ECO:0000259" key="2">
    <source>
        <dbReference type="Pfam" id="PF00582"/>
    </source>
</evidence>
<comment type="caution">
    <text evidence="3">The sequence shown here is derived from an EMBL/GenBank/DDBJ whole genome shotgun (WGS) entry which is preliminary data.</text>
</comment>
<protein>
    <recommendedName>
        <fullName evidence="2">UspA domain-containing protein</fullName>
    </recommendedName>
</protein>
<feature type="domain" description="UspA" evidence="2">
    <location>
        <begin position="164"/>
        <end position="305"/>
    </location>
</feature>
<dbReference type="AlphaFoldDB" id="A0A9D5JVU0"/>
<evidence type="ECO:0000256" key="1">
    <source>
        <dbReference type="ARBA" id="ARBA00008791"/>
    </source>
</evidence>
<dbReference type="CDD" id="cd00293">
    <property type="entry name" value="USP-like"/>
    <property type="match status" value="2"/>
</dbReference>
<dbReference type="InterPro" id="IPR006016">
    <property type="entry name" value="UspA"/>
</dbReference>
<organism evidence="3 4">
    <name type="scientific">candidate division KSB3 bacterium</name>
    <dbReference type="NCBI Taxonomy" id="2044937"/>
    <lineage>
        <taxon>Bacteria</taxon>
        <taxon>candidate division KSB3</taxon>
    </lineage>
</organism>
<dbReference type="PANTHER" id="PTHR46268">
    <property type="entry name" value="STRESS RESPONSE PROTEIN NHAX"/>
    <property type="match status" value="1"/>
</dbReference>